<dbReference type="GO" id="GO:0006083">
    <property type="term" value="P:acetate metabolic process"/>
    <property type="evidence" value="ECO:0007669"/>
    <property type="project" value="TreeGrafter"/>
</dbReference>
<dbReference type="NCBIfam" id="TIGR00016">
    <property type="entry name" value="ackA"/>
    <property type="match status" value="1"/>
</dbReference>
<evidence type="ECO:0000256" key="7">
    <source>
        <dbReference type="RuleBase" id="RU003835"/>
    </source>
</evidence>
<protein>
    <recommendedName>
        <fullName evidence="6">Acetate kinase</fullName>
        <ecNumber evidence="6">2.7.2.1</ecNumber>
    </recommendedName>
    <alternativeName>
        <fullName evidence="6">Acetokinase</fullName>
    </alternativeName>
</protein>
<keyword evidence="6" id="KW-0460">Magnesium</keyword>
<comment type="pathway">
    <text evidence="6">Metabolic intermediate biosynthesis; acetyl-CoA biosynthesis; acetyl-CoA from acetate: step 1/2.</text>
</comment>
<feature type="binding site" evidence="6">
    <location>
        <position position="12"/>
    </location>
    <ligand>
        <name>Mg(2+)</name>
        <dbReference type="ChEBI" id="CHEBI:18420"/>
    </ligand>
</feature>
<comment type="similarity">
    <text evidence="1 6 7">Belongs to the acetokinase family.</text>
</comment>
<dbReference type="GO" id="GO:0005524">
    <property type="term" value="F:ATP binding"/>
    <property type="evidence" value="ECO:0007669"/>
    <property type="project" value="UniProtKB-KW"/>
</dbReference>
<organism evidence="8 9">
    <name type="scientific">Chamaesiphon minutus (strain ATCC 27169 / PCC 6605)</name>
    <dbReference type="NCBI Taxonomy" id="1173020"/>
    <lineage>
        <taxon>Bacteria</taxon>
        <taxon>Bacillati</taxon>
        <taxon>Cyanobacteriota</taxon>
        <taxon>Cyanophyceae</taxon>
        <taxon>Gomontiellales</taxon>
        <taxon>Chamaesiphonaceae</taxon>
        <taxon>Chamaesiphon</taxon>
    </lineage>
</organism>
<dbReference type="CDD" id="cd24010">
    <property type="entry name" value="ASKHA_NBD_AcK_PK"/>
    <property type="match status" value="1"/>
</dbReference>
<proteinExistence type="inferred from homology"/>
<dbReference type="PROSITE" id="PS01076">
    <property type="entry name" value="ACETATE_KINASE_2"/>
    <property type="match status" value="1"/>
</dbReference>
<dbReference type="InterPro" id="IPR023865">
    <property type="entry name" value="Aliphatic_acid_kinase_CS"/>
</dbReference>
<dbReference type="eggNOG" id="COG0282">
    <property type="taxonomic scope" value="Bacteria"/>
</dbReference>
<gene>
    <name evidence="6" type="primary">ackA</name>
    <name evidence="8" type="ORF">Cha6605_5169</name>
</gene>
<dbReference type="InterPro" id="IPR043129">
    <property type="entry name" value="ATPase_NBD"/>
</dbReference>
<evidence type="ECO:0000256" key="4">
    <source>
        <dbReference type="ARBA" id="ARBA00022777"/>
    </source>
</evidence>
<comment type="cofactor">
    <cofactor evidence="6">
        <name>Mg(2+)</name>
        <dbReference type="ChEBI" id="CHEBI:18420"/>
    </cofactor>
    <cofactor evidence="6">
        <name>Mn(2+)</name>
        <dbReference type="ChEBI" id="CHEBI:29035"/>
    </cofactor>
    <text evidence="6">Mg(2+). Can also accept Mn(2+).</text>
</comment>
<dbReference type="GO" id="GO:0008776">
    <property type="term" value="F:acetate kinase activity"/>
    <property type="evidence" value="ECO:0007669"/>
    <property type="project" value="UniProtKB-UniRule"/>
</dbReference>
<evidence type="ECO:0000256" key="2">
    <source>
        <dbReference type="ARBA" id="ARBA00022679"/>
    </source>
</evidence>
<dbReference type="GO" id="GO:0000287">
    <property type="term" value="F:magnesium ion binding"/>
    <property type="evidence" value="ECO:0007669"/>
    <property type="project" value="UniProtKB-UniRule"/>
</dbReference>
<dbReference type="HOGENOM" id="CLU_020352_0_0_3"/>
<dbReference type="PIRSF" id="PIRSF000722">
    <property type="entry name" value="Acetate_prop_kin"/>
    <property type="match status" value="1"/>
</dbReference>
<keyword evidence="4 6" id="KW-0418">Kinase</keyword>
<dbReference type="KEGG" id="cmp:Cha6605_5169"/>
<keyword evidence="3 6" id="KW-0547">Nucleotide-binding</keyword>
<dbReference type="EMBL" id="CP003600">
    <property type="protein sequence ID" value="AFY96063.1"/>
    <property type="molecule type" value="Genomic_DNA"/>
</dbReference>
<dbReference type="HAMAP" id="MF_00020">
    <property type="entry name" value="Acetate_kinase"/>
    <property type="match status" value="1"/>
</dbReference>
<dbReference type="RefSeq" id="WP_015162148.1">
    <property type="nucleotide sequence ID" value="NC_019697.1"/>
</dbReference>
<feature type="binding site" evidence="6">
    <location>
        <position position="395"/>
    </location>
    <ligand>
        <name>Mg(2+)</name>
        <dbReference type="ChEBI" id="CHEBI:18420"/>
    </ligand>
</feature>
<dbReference type="Proteomes" id="UP000010366">
    <property type="component" value="Chromosome"/>
</dbReference>
<comment type="catalytic activity">
    <reaction evidence="6">
        <text>acetate + ATP = acetyl phosphate + ADP</text>
        <dbReference type="Rhea" id="RHEA:11352"/>
        <dbReference type="ChEBI" id="CHEBI:22191"/>
        <dbReference type="ChEBI" id="CHEBI:30089"/>
        <dbReference type="ChEBI" id="CHEBI:30616"/>
        <dbReference type="ChEBI" id="CHEBI:456216"/>
        <dbReference type="EC" id="2.7.2.1"/>
    </reaction>
</comment>
<dbReference type="Pfam" id="PF00871">
    <property type="entry name" value="Acetate_kinase"/>
    <property type="match status" value="1"/>
</dbReference>
<sequence>MLTNSIDILVLNAGSSSFKSSLYRLRQDNLPLEPAVPIWTGKIDWSSTGAAVIQAKTADNTIEEERTQANRRADIHDLLAYLSKGQTQVIQDMAQIDIVGNRIVHGGEKYCQPTPITTDVKAEIDRLSIYAPLHNPANLMGIEAIEQLSPHIPQLAVFDTAFYRDLPAVAYVYPVPYQWLKRGIRKYGFHGISHEYCTRRAAELLGRDLQELRLISCHLGNGCSLAAVTGGRCIETTMGFTPLDGLMMGTRCGSIDPGIILHLVREGEYTIEELDRVLNFESGLLGVSGVSNDLREIDKAIDSGNERAKLALDMYIDRLTARIAALVPALGGLDALIFTGGVGEHQAKIRSAVAAKLAFLGVEIDPDLNNTSIPPDRDLATDRSSVRLLAIHTQEEWQIATACWQYLIDRHT</sequence>
<dbReference type="GO" id="GO:0005737">
    <property type="term" value="C:cytoplasm"/>
    <property type="evidence" value="ECO:0007669"/>
    <property type="project" value="UniProtKB-SubCell"/>
</dbReference>
<dbReference type="InterPro" id="IPR000890">
    <property type="entry name" value="Aliphatic_acid_kin_short-chain"/>
</dbReference>
<dbReference type="PANTHER" id="PTHR21060:SF15">
    <property type="entry name" value="ACETATE KINASE-RELATED"/>
    <property type="match status" value="1"/>
</dbReference>
<dbReference type="PRINTS" id="PR00471">
    <property type="entry name" value="ACETATEKNASE"/>
</dbReference>
<dbReference type="PATRIC" id="fig|1173020.3.peg.5931"/>
<keyword evidence="2 6" id="KW-0808">Transferase</keyword>
<feature type="binding site" evidence="6">
    <location>
        <position position="102"/>
    </location>
    <ligand>
        <name>substrate</name>
    </ligand>
</feature>
<comment type="subunit">
    <text evidence="6">Homodimer.</text>
</comment>
<feature type="active site" description="Proton donor/acceptor" evidence="6">
    <location>
        <position position="159"/>
    </location>
</feature>
<dbReference type="PANTHER" id="PTHR21060">
    <property type="entry name" value="ACETATE KINASE"/>
    <property type="match status" value="1"/>
</dbReference>
<dbReference type="InterPro" id="IPR004372">
    <property type="entry name" value="Ac/propionate_kinase"/>
</dbReference>
<evidence type="ECO:0000313" key="8">
    <source>
        <dbReference type="EMBL" id="AFY96063.1"/>
    </source>
</evidence>
<feature type="binding site" evidence="6">
    <location>
        <begin position="293"/>
        <end position="295"/>
    </location>
    <ligand>
        <name>ATP</name>
        <dbReference type="ChEBI" id="CHEBI:30616"/>
    </ligand>
</feature>
<accession>K9UN12</accession>
<feature type="binding site" evidence="6">
    <location>
        <begin position="341"/>
        <end position="345"/>
    </location>
    <ligand>
        <name>ATP</name>
        <dbReference type="ChEBI" id="CHEBI:30616"/>
    </ligand>
</feature>
<evidence type="ECO:0000256" key="6">
    <source>
        <dbReference type="HAMAP-Rule" id="MF_00020"/>
    </source>
</evidence>
<evidence type="ECO:0000256" key="3">
    <source>
        <dbReference type="ARBA" id="ARBA00022741"/>
    </source>
</evidence>
<evidence type="ECO:0000256" key="1">
    <source>
        <dbReference type="ARBA" id="ARBA00008748"/>
    </source>
</evidence>
<comment type="subcellular location">
    <subcellularLocation>
        <location evidence="6">Cytoplasm</location>
    </subcellularLocation>
</comment>
<dbReference type="EC" id="2.7.2.1" evidence="6"/>
<reference evidence="8 9" key="1">
    <citation type="submission" date="2012-05" db="EMBL/GenBank/DDBJ databases">
        <title>Finished chromosome of genome of Chamaesiphon sp. PCC 6605.</title>
        <authorList>
            <consortium name="US DOE Joint Genome Institute"/>
            <person name="Gugger M."/>
            <person name="Coursin T."/>
            <person name="Rippka R."/>
            <person name="Tandeau De Marsac N."/>
            <person name="Huntemann M."/>
            <person name="Wei C.-L."/>
            <person name="Han J."/>
            <person name="Detter J.C."/>
            <person name="Han C."/>
            <person name="Tapia R."/>
            <person name="Chen A."/>
            <person name="Kyrpides N."/>
            <person name="Mavromatis K."/>
            <person name="Markowitz V."/>
            <person name="Szeto E."/>
            <person name="Ivanova N."/>
            <person name="Pagani I."/>
            <person name="Pati A."/>
            <person name="Goodwin L."/>
            <person name="Nordberg H.P."/>
            <person name="Cantor M.N."/>
            <person name="Hua S.X."/>
            <person name="Woyke T."/>
            <person name="Kerfeld C.A."/>
        </authorList>
    </citation>
    <scope>NUCLEOTIDE SEQUENCE [LARGE SCALE GENOMIC DNA]</scope>
    <source>
        <strain evidence="9">ATCC 27169 / PCC 6605</strain>
    </source>
</reference>
<feature type="binding site" evidence="6">
    <location>
        <begin position="218"/>
        <end position="222"/>
    </location>
    <ligand>
        <name>ATP</name>
        <dbReference type="ChEBI" id="CHEBI:30616"/>
    </ligand>
</feature>
<feature type="site" description="Transition state stabilizer" evidence="6">
    <location>
        <position position="251"/>
    </location>
</feature>
<feature type="site" description="Transition state stabilizer" evidence="6">
    <location>
        <position position="190"/>
    </location>
</feature>
<dbReference type="AlphaFoldDB" id="K9UN12"/>
<keyword evidence="6" id="KW-0963">Cytoplasm</keyword>
<dbReference type="STRING" id="1173020.Cha6605_5169"/>
<keyword evidence="6" id="KW-0479">Metal-binding</keyword>
<keyword evidence="9" id="KW-1185">Reference proteome</keyword>
<keyword evidence="5 6" id="KW-0067">ATP-binding</keyword>
<feature type="binding site" evidence="6">
    <location>
        <position position="19"/>
    </location>
    <ligand>
        <name>ATP</name>
        <dbReference type="ChEBI" id="CHEBI:30616"/>
    </ligand>
</feature>
<evidence type="ECO:0000313" key="9">
    <source>
        <dbReference type="Proteomes" id="UP000010366"/>
    </source>
</evidence>
<dbReference type="PROSITE" id="PS01075">
    <property type="entry name" value="ACETATE_KINASE_1"/>
    <property type="match status" value="1"/>
</dbReference>
<dbReference type="Gene3D" id="3.30.420.40">
    <property type="match status" value="2"/>
</dbReference>
<dbReference type="SUPFAM" id="SSF53067">
    <property type="entry name" value="Actin-like ATPase domain"/>
    <property type="match status" value="2"/>
</dbReference>
<dbReference type="GO" id="GO:0006085">
    <property type="term" value="P:acetyl-CoA biosynthetic process"/>
    <property type="evidence" value="ECO:0007669"/>
    <property type="project" value="UniProtKB-UniRule"/>
</dbReference>
<comment type="function">
    <text evidence="6">Catalyzes the formation of acetyl phosphate from acetate and ATP. Can also catalyze the reverse reaction.</text>
</comment>
<dbReference type="UniPathway" id="UPA00340">
    <property type="reaction ID" value="UER00458"/>
</dbReference>
<name>K9UN12_CHAP6</name>
<evidence type="ECO:0000256" key="5">
    <source>
        <dbReference type="ARBA" id="ARBA00022840"/>
    </source>
</evidence>